<reference evidence="4 5" key="1">
    <citation type="submission" date="2015-09" db="EMBL/GenBank/DDBJ databases">
        <title>Draft genome of the scarab beetle Oryctes borbonicus.</title>
        <authorList>
            <person name="Meyer J.M."/>
            <person name="Markov G.V."/>
            <person name="Baskaran P."/>
            <person name="Herrmann M."/>
            <person name="Sommer R.J."/>
            <person name="Roedelsperger C."/>
        </authorList>
    </citation>
    <scope>NUCLEOTIDE SEQUENCE [LARGE SCALE GENOMIC DNA]</scope>
    <source>
        <strain evidence="4">OB123</strain>
        <tissue evidence="4">Whole animal</tissue>
    </source>
</reference>
<name>A0A0T6B7J4_9SCAR</name>
<evidence type="ECO:0000259" key="3">
    <source>
        <dbReference type="Pfam" id="PF04677"/>
    </source>
</evidence>
<proteinExistence type="inferred from homology"/>
<dbReference type="InterPro" id="IPR036265">
    <property type="entry name" value="HIT-like_sf"/>
</dbReference>
<evidence type="ECO:0000259" key="2">
    <source>
        <dbReference type="Pfam" id="PF04676"/>
    </source>
</evidence>
<dbReference type="Pfam" id="PF04676">
    <property type="entry name" value="CwfJ_C_2"/>
    <property type="match status" value="1"/>
</dbReference>
<dbReference type="InterPro" id="IPR006767">
    <property type="entry name" value="Cwf19-like_C_dom-2"/>
</dbReference>
<dbReference type="AlphaFoldDB" id="A0A0T6B7J4"/>
<evidence type="ECO:0000313" key="5">
    <source>
        <dbReference type="Proteomes" id="UP000051574"/>
    </source>
</evidence>
<protein>
    <recommendedName>
        <fullName evidence="6">Cwf19-like C-terminal domain-containing protein</fullName>
    </recommendedName>
</protein>
<accession>A0A0T6B7J4</accession>
<feature type="domain" description="Cwf19-like C-terminal" evidence="3">
    <location>
        <begin position="129"/>
        <end position="245"/>
    </location>
</feature>
<comment type="caution">
    <text evidence="4">The sequence shown here is derived from an EMBL/GenBank/DDBJ whole genome shotgun (WGS) entry which is preliminary data.</text>
</comment>
<sequence>MNAADIVSWLAVQLKPRYHVSGLEGIYYERKPYRITTPDTPMQAVTRFIALARVGNPQKDKWIYAMNLTPIDKMKMNDILQKTTDETECPYNVQELSNTVIPQNQMKRHQYFYDMSTPVDEKEHKKVKRQKIEFDQNKCWFCLASSNVEKHLIITVGNETYLALAKGGIVEEHFLICPVQHHQSSISLAKDVLEEIEQFKEAITKFYARNNSVPVFFERNYKTSHMQLQCIPIPSAAQRELEDIFHDEAESQGIKLIELDSSPLDQIVESKKPYFFLQLPNGKKFCAKIDGSKGFPINFGRDVLAMGPILNMSDRVEWKDCILGKKDEEMLVKRIRTDFEPYDISESI</sequence>
<evidence type="ECO:0000256" key="1">
    <source>
        <dbReference type="ARBA" id="ARBA00006795"/>
    </source>
</evidence>
<dbReference type="OrthoDB" id="444325at2759"/>
<dbReference type="PANTHER" id="PTHR12072:SF4">
    <property type="entry name" value="CWF19-LIKE PROTEIN 1"/>
    <property type="match status" value="1"/>
</dbReference>
<dbReference type="EMBL" id="LJIG01009345">
    <property type="protein sequence ID" value="KRT83265.1"/>
    <property type="molecule type" value="Genomic_DNA"/>
</dbReference>
<dbReference type="InterPro" id="IPR040194">
    <property type="entry name" value="Cwf19-like"/>
</dbReference>
<gene>
    <name evidence="4" type="ORF">AMK59_3916</name>
</gene>
<comment type="similarity">
    <text evidence="1">Belongs to the CWF19 family.</text>
</comment>
<dbReference type="PANTHER" id="PTHR12072">
    <property type="entry name" value="CWF19, CELL CYCLE CONTROL PROTEIN"/>
    <property type="match status" value="1"/>
</dbReference>
<dbReference type="Proteomes" id="UP000051574">
    <property type="component" value="Unassembled WGS sequence"/>
</dbReference>
<dbReference type="GO" id="GO:0071014">
    <property type="term" value="C:post-mRNA release spliceosomal complex"/>
    <property type="evidence" value="ECO:0007669"/>
    <property type="project" value="TreeGrafter"/>
</dbReference>
<dbReference type="GO" id="GO:0061632">
    <property type="term" value="F:RNA lariat debranching enzyme activator activity"/>
    <property type="evidence" value="ECO:0007669"/>
    <property type="project" value="TreeGrafter"/>
</dbReference>
<evidence type="ECO:0008006" key="6">
    <source>
        <dbReference type="Google" id="ProtNLM"/>
    </source>
</evidence>
<feature type="domain" description="Cwf19-like protein C-terminal" evidence="2">
    <location>
        <begin position="254"/>
        <end position="343"/>
    </location>
</feature>
<dbReference type="Gene3D" id="3.30.428.10">
    <property type="entry name" value="HIT-like"/>
    <property type="match status" value="1"/>
</dbReference>
<evidence type="ECO:0000313" key="4">
    <source>
        <dbReference type="EMBL" id="KRT83265.1"/>
    </source>
</evidence>
<keyword evidence="5" id="KW-1185">Reference proteome</keyword>
<dbReference type="SUPFAM" id="SSF54197">
    <property type="entry name" value="HIT-like"/>
    <property type="match status" value="1"/>
</dbReference>
<organism evidence="4 5">
    <name type="scientific">Oryctes borbonicus</name>
    <dbReference type="NCBI Taxonomy" id="1629725"/>
    <lineage>
        <taxon>Eukaryota</taxon>
        <taxon>Metazoa</taxon>
        <taxon>Ecdysozoa</taxon>
        <taxon>Arthropoda</taxon>
        <taxon>Hexapoda</taxon>
        <taxon>Insecta</taxon>
        <taxon>Pterygota</taxon>
        <taxon>Neoptera</taxon>
        <taxon>Endopterygota</taxon>
        <taxon>Coleoptera</taxon>
        <taxon>Polyphaga</taxon>
        <taxon>Scarabaeiformia</taxon>
        <taxon>Scarabaeidae</taxon>
        <taxon>Dynastinae</taxon>
        <taxon>Oryctes</taxon>
    </lineage>
</organism>
<dbReference type="Pfam" id="PF04677">
    <property type="entry name" value="CwfJ_C_1"/>
    <property type="match status" value="1"/>
</dbReference>
<dbReference type="GO" id="GO:0000398">
    <property type="term" value="P:mRNA splicing, via spliceosome"/>
    <property type="evidence" value="ECO:0007669"/>
    <property type="project" value="TreeGrafter"/>
</dbReference>
<dbReference type="InterPro" id="IPR006768">
    <property type="entry name" value="Cwf19-like_C_dom-1"/>
</dbReference>